<dbReference type="InterPro" id="IPR026341">
    <property type="entry name" value="T9SS_type_B"/>
</dbReference>
<dbReference type="EMBL" id="JBELPZ010000006">
    <property type="protein sequence ID" value="MFL9844319.1"/>
    <property type="molecule type" value="Genomic_DNA"/>
</dbReference>
<protein>
    <submittedName>
        <fullName evidence="2">T9SS type B sorting domain-containing protein</fullName>
    </submittedName>
</protein>
<accession>A0ABW8YVH3</accession>
<dbReference type="Proteomes" id="UP001629156">
    <property type="component" value="Unassembled WGS sequence"/>
</dbReference>
<comment type="caution">
    <text evidence="2">The sequence shown here is derived from an EMBL/GenBank/DDBJ whole genome shotgun (WGS) entry which is preliminary data.</text>
</comment>
<feature type="chain" id="PRO_5046127877" evidence="1">
    <location>
        <begin position="22"/>
        <end position="1623"/>
    </location>
</feature>
<reference evidence="2 3" key="1">
    <citation type="submission" date="2024-06" db="EMBL/GenBank/DDBJ databases">
        <authorList>
            <person name="Kaempfer P."/>
            <person name="Viver T."/>
        </authorList>
    </citation>
    <scope>NUCLEOTIDE SEQUENCE [LARGE SCALE GENOMIC DNA]</scope>
    <source>
        <strain evidence="2 3">ST-119</strain>
    </source>
</reference>
<sequence>MKNTPAYLLWLFFFICVQTYAQNDCPEALYVCGNSDYYGLDATGIGSILEINSDNACASGENNTLWLKVVIKDGGTLGFDIIPENIDDLGVDFDFWLFGPDVSCGDLGTAIRCSTTNPNQAELDYNTTGMNATATDVSEGPGPDGNSYVNWITVQDDEVYYLIVDRPHGASNFSLIWSGTATFHEVPQFLNPDNIPLVIEQCDNDDVNDFSTAFDLTVYEEMFIGPQTDVAITYHNSNNDMITGENPIDNPAAYHNTSDPQTIYMRITNPITNCYSTETLAIQLTPQIQAGEPQNFTECDTNQDGFFSFNLELNNDLIKNGNTECAVSYYASEQEAITATTAPLPLMYQNQVAYTPETIWARLEKTNGCLGYDIKSFTINVNPVPQFNNPQNIDLDLYKCDEDNVDDLSTVFDLTAHEAMFTGNQQNIIYTYHTTADAAVLGTPFIDNPSGFANTSNPQQLFIRAVNMVTGCSAYTQIQLHVLPTPVAPLLQPLQECDFNNDGFAVFNLQAVLSQLAQDINDVTVTIHETAEDAVHNANTITNTIAYSNIVANGQVLYIRVSANYNECFSVTELQLIVNPVPEAVTPADYALCDNGQDDTDGQAIFDLGTVAEEVLGGLDTSLYSVSYYDDETNAENGISPITTPGAYLSPTATVYIRVTENATGCYDVVALELIVNPLPVVSNPVPYSLCDEDNPGDEQEVFDLTTKIDEITGGADGVTVTFHDTYQEAEGNTNAIATPEAYTNTTTVETLFVRVTDNETGCYRIVLLDVRVEPLPVIVPPTQEDLTTCDTNGMGIGVFDLEALIEDMVNNGENLLLQFYDTHEDAENDVNPISNIQNFQNVDPYLQFIYVRVTDTITGCFRTYQLTLIVEPAPQAPDVDDLTQCDDTDNNGQDGQAYFDLTVQEESIYEALGLEAGSLTIHYFTSEENADAGAPRITTPQHYYGSDGQMIWIRVEDPDTECYSLTSFTLHLNAPVAVVTPTPLVLCNEALPNDGQTEFNLTVKDEEILGVWGVGQGDTVTYYESLADRDNDNPIATPEAYTNPAPPQGNPKTLQVVVTTPEGCKSYTTLTIKVLPLPVPDTTPDALVQCDDNGNGDGVEPFDLTEAEDDIRNNDNSVIITYYTSEEDAATGDNPIPDPANHVSGTATVWVRVAANTGNPNDPVCYQVVALELVVNPLPALGDEGVIEPYAICEPDTDGFATFDLTAHYDEILIGEDPSEYTITFSYNSMPVPYTYTNVVANSQTIDVKVVNNETGCEATAPLTLLVEPQAIANPIVDGQLQQTCDTDGENDGYYSPGFDLTVVAPEVLGSQDAAIHQVTYYESFEDAQAGTNAIADPTAYVNSTPYGMTIWVRIINTTTVSGCADFTSFELLVEPLPEPQLTGGTLCIDYNTGEVYRPVLLDSGLENNYTFNWYHDGVVIVNANGPAYTATEPGEYTVTATSPNGCVSVPIAPVTVNLGGPASPIASGYIVGNELSDTKTLTVLVEGYGQYQYSLSPEGPWQNSNVFTDVPLTIQNIYIRDTAGDCDAVILTNIQVIDYPPYFSPNEDGFEDYWNINGLNGHPEARIYIFDRYGKLLKQLASNSKGWDGSYNGHKLPASDYWFTLEFGSGQNMKGHFSLIR</sequence>
<feature type="signal peptide" evidence="1">
    <location>
        <begin position="1"/>
        <end position="21"/>
    </location>
</feature>
<keyword evidence="1" id="KW-0732">Signal</keyword>
<dbReference type="RefSeq" id="WP_408084570.1">
    <property type="nucleotide sequence ID" value="NZ_JBELPZ010000006.1"/>
</dbReference>
<keyword evidence="3" id="KW-1185">Reference proteome</keyword>
<dbReference type="Pfam" id="PF13585">
    <property type="entry name" value="CHU_C"/>
    <property type="match status" value="1"/>
</dbReference>
<evidence type="ECO:0000256" key="1">
    <source>
        <dbReference type="SAM" id="SignalP"/>
    </source>
</evidence>
<organism evidence="2 3">
    <name type="scientific">Flavobacterium rhizosphaerae</name>
    <dbReference type="NCBI Taxonomy" id="3163298"/>
    <lineage>
        <taxon>Bacteria</taxon>
        <taxon>Pseudomonadati</taxon>
        <taxon>Bacteroidota</taxon>
        <taxon>Flavobacteriia</taxon>
        <taxon>Flavobacteriales</taxon>
        <taxon>Flavobacteriaceae</taxon>
        <taxon>Flavobacterium</taxon>
    </lineage>
</organism>
<gene>
    <name evidence="2" type="ORF">ABS766_07805</name>
</gene>
<dbReference type="NCBIfam" id="TIGR04131">
    <property type="entry name" value="Bac_Flav_CTERM"/>
    <property type="match status" value="1"/>
</dbReference>
<proteinExistence type="predicted"/>
<evidence type="ECO:0000313" key="2">
    <source>
        <dbReference type="EMBL" id="MFL9844319.1"/>
    </source>
</evidence>
<name>A0ABW8YVH3_9FLAO</name>
<evidence type="ECO:0000313" key="3">
    <source>
        <dbReference type="Proteomes" id="UP001629156"/>
    </source>
</evidence>